<reference evidence="5 6" key="1">
    <citation type="submission" date="2018-02" db="EMBL/GenBank/DDBJ databases">
        <title>The genomes of Aspergillus section Nigri reveals drivers in fungal speciation.</title>
        <authorList>
            <consortium name="DOE Joint Genome Institute"/>
            <person name="Vesth T.C."/>
            <person name="Nybo J."/>
            <person name="Theobald S."/>
            <person name="Brandl J."/>
            <person name="Frisvad J.C."/>
            <person name="Nielsen K.F."/>
            <person name="Lyhne E.K."/>
            <person name="Kogle M.E."/>
            <person name="Kuo A."/>
            <person name="Riley R."/>
            <person name="Clum A."/>
            <person name="Nolan M."/>
            <person name="Lipzen A."/>
            <person name="Salamov A."/>
            <person name="Henrissat B."/>
            <person name="Wiebenga A."/>
            <person name="De vries R.P."/>
            <person name="Grigoriev I.V."/>
            <person name="Mortensen U.H."/>
            <person name="Andersen M.R."/>
            <person name="Baker S.E."/>
        </authorList>
    </citation>
    <scope>NUCLEOTIDE SEQUENCE [LARGE SCALE GENOMIC DNA]</scope>
    <source>
        <strain evidence="5 6">CBS 114.80</strain>
    </source>
</reference>
<dbReference type="InterPro" id="IPR002110">
    <property type="entry name" value="Ankyrin_rpt"/>
</dbReference>
<keyword evidence="6" id="KW-1185">Reference proteome</keyword>
<gene>
    <name evidence="5" type="ORF">BP00DRAFT_427695</name>
</gene>
<dbReference type="EMBL" id="KZ825534">
    <property type="protein sequence ID" value="PYI29244.1"/>
    <property type="molecule type" value="Genomic_DNA"/>
</dbReference>
<dbReference type="InterPro" id="IPR001810">
    <property type="entry name" value="F-box_dom"/>
</dbReference>
<accession>A0A2V5I4T3</accession>
<dbReference type="PANTHER" id="PTHR24198">
    <property type="entry name" value="ANKYRIN REPEAT AND PROTEIN KINASE DOMAIN-CONTAINING PROTEIN"/>
    <property type="match status" value="1"/>
</dbReference>
<dbReference type="SUPFAM" id="SSF48403">
    <property type="entry name" value="Ankyrin repeat"/>
    <property type="match status" value="1"/>
</dbReference>
<dbReference type="Gene3D" id="1.25.40.20">
    <property type="entry name" value="Ankyrin repeat-containing domain"/>
    <property type="match status" value="1"/>
</dbReference>
<dbReference type="PROSITE" id="PS50088">
    <property type="entry name" value="ANK_REPEAT"/>
    <property type="match status" value="2"/>
</dbReference>
<name>A0A2V5I4T3_9EURO</name>
<dbReference type="CDD" id="cd09917">
    <property type="entry name" value="F-box_SF"/>
    <property type="match status" value="1"/>
</dbReference>
<keyword evidence="1" id="KW-0677">Repeat</keyword>
<dbReference type="SMART" id="SM00248">
    <property type="entry name" value="ANK"/>
    <property type="match status" value="7"/>
</dbReference>
<organism evidence="5 6">
    <name type="scientific">Aspergillus indologenus CBS 114.80</name>
    <dbReference type="NCBI Taxonomy" id="1450541"/>
    <lineage>
        <taxon>Eukaryota</taxon>
        <taxon>Fungi</taxon>
        <taxon>Dikarya</taxon>
        <taxon>Ascomycota</taxon>
        <taxon>Pezizomycotina</taxon>
        <taxon>Eurotiomycetes</taxon>
        <taxon>Eurotiomycetidae</taxon>
        <taxon>Eurotiales</taxon>
        <taxon>Aspergillaceae</taxon>
        <taxon>Aspergillus</taxon>
        <taxon>Aspergillus subgen. Circumdati</taxon>
    </lineage>
</organism>
<dbReference type="Pfam" id="PF12796">
    <property type="entry name" value="Ank_2"/>
    <property type="match status" value="1"/>
</dbReference>
<dbReference type="Pfam" id="PF00023">
    <property type="entry name" value="Ank"/>
    <property type="match status" value="3"/>
</dbReference>
<feature type="domain" description="F-box" evidence="4">
    <location>
        <begin position="45"/>
        <end position="81"/>
    </location>
</feature>
<proteinExistence type="predicted"/>
<dbReference type="Pfam" id="PF12937">
    <property type="entry name" value="F-box-like"/>
    <property type="match status" value="1"/>
</dbReference>
<evidence type="ECO:0000256" key="2">
    <source>
        <dbReference type="ARBA" id="ARBA00023043"/>
    </source>
</evidence>
<dbReference type="InterPro" id="IPR036770">
    <property type="entry name" value="Ankyrin_rpt-contain_sf"/>
</dbReference>
<dbReference type="PROSITE" id="PS50297">
    <property type="entry name" value="ANK_REP_REGION"/>
    <property type="match status" value="2"/>
</dbReference>
<keyword evidence="2 3" id="KW-0040">ANK repeat</keyword>
<feature type="repeat" description="ANK" evidence="3">
    <location>
        <begin position="352"/>
        <end position="384"/>
    </location>
</feature>
<evidence type="ECO:0000259" key="4">
    <source>
        <dbReference type="Pfam" id="PF12937"/>
    </source>
</evidence>
<feature type="repeat" description="ANK" evidence="3">
    <location>
        <begin position="92"/>
        <end position="124"/>
    </location>
</feature>
<dbReference type="PANTHER" id="PTHR24198:SF165">
    <property type="entry name" value="ANKYRIN REPEAT-CONTAINING PROTEIN-RELATED"/>
    <property type="match status" value="1"/>
</dbReference>
<evidence type="ECO:0000313" key="5">
    <source>
        <dbReference type="EMBL" id="PYI29244.1"/>
    </source>
</evidence>
<dbReference type="Proteomes" id="UP000248817">
    <property type="component" value="Unassembled WGS sequence"/>
</dbReference>
<evidence type="ECO:0000313" key="6">
    <source>
        <dbReference type="Proteomes" id="UP000248817"/>
    </source>
</evidence>
<dbReference type="AlphaFoldDB" id="A0A2V5I4T3"/>
<sequence length="477" mass="53343">MRLESTPLFPSLTVLAHHYQSLFKPTPSSHYLTSPSHPLHLMTSLNHLPTELLLLIAQHLTTQPDISHLAQVNKRHYRALHRYLCAHNIQHHGSTALLWAAQTGNLALTTKLLAAGANIVTWSREPEPWTDTFGQRYIAFPTENPLLDAAQRGHTAVLRLLLDENRPHQAASPDQRRTLLHWALRAHDGELVELLVQHHAVPFDSRPDRDWPSPGPPDTWPSALNVALEAGFYSVVPRLVERGANPGPYRRRPCPVEQAICCNQLHLVELFLGRGWMPHRDYGVCYIADTKNLAMLRVLLARGLDLRLYGTGALCVAIWAGHVDVVTMLLDHGASARLGCLWETTDRSPSMDGYTPVGFAVKWRRLEILRLLLNRGAHADRADLEMAREQGFEEAVDLLLRFEDSAPQPLVTVFEEAGGLLFDTPVELLEPGLVVPERVELLVLDVPGGVADASQIWEGMLRYVLRPVEEGASSDER</sequence>
<evidence type="ECO:0000256" key="3">
    <source>
        <dbReference type="PROSITE-ProRule" id="PRU00023"/>
    </source>
</evidence>
<evidence type="ECO:0000256" key="1">
    <source>
        <dbReference type="ARBA" id="ARBA00022737"/>
    </source>
</evidence>
<protein>
    <submittedName>
        <fullName evidence="5">Ankyrin</fullName>
    </submittedName>
</protein>